<keyword evidence="9" id="KW-0732">Signal</keyword>
<dbReference type="InterPro" id="IPR000734">
    <property type="entry name" value="TAG_lipase"/>
</dbReference>
<dbReference type="SUPFAM" id="SSF53474">
    <property type="entry name" value="alpha/beta-Hydrolases"/>
    <property type="match status" value="1"/>
</dbReference>
<dbReference type="GO" id="GO:0008970">
    <property type="term" value="F:phospholipase A1 activity"/>
    <property type="evidence" value="ECO:0007669"/>
    <property type="project" value="UniProtKB-EC"/>
</dbReference>
<dbReference type="EC" id="3.1.1.32" evidence="4"/>
<dbReference type="PRINTS" id="PR00821">
    <property type="entry name" value="TAGLIPASE"/>
</dbReference>
<dbReference type="CDD" id="cd00707">
    <property type="entry name" value="Pancreat_lipase_like"/>
    <property type="match status" value="1"/>
</dbReference>
<proteinExistence type="inferred from homology"/>
<organism evidence="11 12">
    <name type="scientific">Trichogramma kaykai</name>
    <dbReference type="NCBI Taxonomy" id="54128"/>
    <lineage>
        <taxon>Eukaryota</taxon>
        <taxon>Metazoa</taxon>
        <taxon>Ecdysozoa</taxon>
        <taxon>Arthropoda</taxon>
        <taxon>Hexapoda</taxon>
        <taxon>Insecta</taxon>
        <taxon>Pterygota</taxon>
        <taxon>Neoptera</taxon>
        <taxon>Endopterygota</taxon>
        <taxon>Hymenoptera</taxon>
        <taxon>Apocrita</taxon>
        <taxon>Proctotrupomorpha</taxon>
        <taxon>Chalcidoidea</taxon>
        <taxon>Trichogrammatidae</taxon>
        <taxon>Trichogramma</taxon>
    </lineage>
</organism>
<evidence type="ECO:0000256" key="8">
    <source>
        <dbReference type="RuleBase" id="RU004262"/>
    </source>
</evidence>
<dbReference type="PANTHER" id="PTHR11610">
    <property type="entry name" value="LIPASE"/>
    <property type="match status" value="1"/>
</dbReference>
<dbReference type="InterPro" id="IPR013818">
    <property type="entry name" value="Lipase"/>
</dbReference>
<keyword evidence="7" id="KW-1015">Disulfide bond</keyword>
<name>A0ABD2WXK0_9HYME</name>
<comment type="similarity">
    <text evidence="3 8">Belongs to the AB hydrolase superfamily. Lipase family.</text>
</comment>
<evidence type="ECO:0000256" key="6">
    <source>
        <dbReference type="ARBA" id="ARBA00022801"/>
    </source>
</evidence>
<evidence type="ECO:0000256" key="2">
    <source>
        <dbReference type="ARBA" id="ARBA00004613"/>
    </source>
</evidence>
<dbReference type="PANTHER" id="PTHR11610:SF173">
    <property type="entry name" value="LIPASE DOMAIN-CONTAINING PROTEIN-RELATED"/>
    <property type="match status" value="1"/>
</dbReference>
<feature type="chain" id="PRO_5044853029" description="phospholipase A1" evidence="9">
    <location>
        <begin position="17"/>
        <end position="352"/>
    </location>
</feature>
<evidence type="ECO:0000313" key="11">
    <source>
        <dbReference type="EMBL" id="KAL3397625.1"/>
    </source>
</evidence>
<feature type="domain" description="Lipase" evidence="10">
    <location>
        <begin position="65"/>
        <end position="340"/>
    </location>
</feature>
<keyword evidence="12" id="KW-1185">Reference proteome</keyword>
<dbReference type="InterPro" id="IPR033906">
    <property type="entry name" value="Lipase_N"/>
</dbReference>
<comment type="subcellular location">
    <subcellularLocation>
        <location evidence="2">Secreted</location>
    </subcellularLocation>
</comment>
<evidence type="ECO:0000256" key="7">
    <source>
        <dbReference type="ARBA" id="ARBA00023157"/>
    </source>
</evidence>
<accession>A0ABD2WXK0</accession>
<dbReference type="Gene3D" id="3.40.50.1820">
    <property type="entry name" value="alpha/beta hydrolase"/>
    <property type="match status" value="1"/>
</dbReference>
<dbReference type="Pfam" id="PF00151">
    <property type="entry name" value="Lipase"/>
    <property type="match status" value="1"/>
</dbReference>
<dbReference type="FunFam" id="3.40.50.1820:FF:000076">
    <property type="entry name" value="phospholipase A1"/>
    <property type="match status" value="1"/>
</dbReference>
<dbReference type="GO" id="GO:0005576">
    <property type="term" value="C:extracellular region"/>
    <property type="evidence" value="ECO:0007669"/>
    <property type="project" value="UniProtKB-SubCell"/>
</dbReference>
<dbReference type="EMBL" id="JBJJXI010000062">
    <property type="protein sequence ID" value="KAL3397625.1"/>
    <property type="molecule type" value="Genomic_DNA"/>
</dbReference>
<dbReference type="Proteomes" id="UP001627154">
    <property type="component" value="Unassembled WGS sequence"/>
</dbReference>
<comment type="caution">
    <text evidence="11">The sequence shown here is derived from an EMBL/GenBank/DDBJ whole genome shotgun (WGS) entry which is preliminary data.</text>
</comment>
<protein>
    <recommendedName>
        <fullName evidence="4">phospholipase A1</fullName>
        <ecNumber evidence="4">3.1.1.32</ecNumber>
    </recommendedName>
</protein>
<reference evidence="11 12" key="1">
    <citation type="journal article" date="2024" name="bioRxiv">
        <title>A reference genome for Trichogramma kaykai: A tiny desert-dwelling parasitoid wasp with competing sex-ratio distorters.</title>
        <authorList>
            <person name="Culotta J."/>
            <person name="Lindsey A.R."/>
        </authorList>
    </citation>
    <scope>NUCLEOTIDE SEQUENCE [LARGE SCALE GENOMIC DNA]</scope>
    <source>
        <strain evidence="11 12">KSX58</strain>
    </source>
</reference>
<sequence length="352" mass="39323">MLRLTITLYILKLSLAWDNGLRDKYDSYGEDWIFMPDGNGHPQVAVLKGQEEPPKDFISIFAKPITFLLYTRYNPDQPILLDLNDTETLKKSPFSSKVPTKFITHGWKSSAFSASVVNIKQEYLKHGNYNVFIVNWEPMAASTFYLGPMHNTAKVGAFTAEFIDFLHRETALTADSIHFIGHSLGAHVGGNTGENVKHGKLGRLTGLDPALPGFHLFQTDKGRLSPDDAKFVDIIHSCGGVLGYMQPLGNIDFYPNAGVAVQPGCCCIPEIIEACSHGRSYQYFAESINSKYGLRALKCKNWDEYQQGHCDNASITLLGEHVDKSAKGSYFLRTRSEPPYAFIDENDNNNLR</sequence>
<evidence type="ECO:0000259" key="10">
    <source>
        <dbReference type="Pfam" id="PF00151"/>
    </source>
</evidence>
<comment type="catalytic activity">
    <reaction evidence="1">
        <text>a 1,2-diacyl-sn-glycero-3-phosphocholine + H2O = a 2-acyl-sn-glycero-3-phosphocholine + a fatty acid + H(+)</text>
        <dbReference type="Rhea" id="RHEA:18689"/>
        <dbReference type="ChEBI" id="CHEBI:15377"/>
        <dbReference type="ChEBI" id="CHEBI:15378"/>
        <dbReference type="ChEBI" id="CHEBI:28868"/>
        <dbReference type="ChEBI" id="CHEBI:57643"/>
        <dbReference type="ChEBI" id="CHEBI:57875"/>
        <dbReference type="EC" id="3.1.1.32"/>
    </reaction>
</comment>
<dbReference type="InterPro" id="IPR029058">
    <property type="entry name" value="AB_hydrolase_fold"/>
</dbReference>
<evidence type="ECO:0000256" key="4">
    <source>
        <dbReference type="ARBA" id="ARBA00013179"/>
    </source>
</evidence>
<dbReference type="AlphaFoldDB" id="A0ABD2WXK0"/>
<evidence type="ECO:0000256" key="9">
    <source>
        <dbReference type="SAM" id="SignalP"/>
    </source>
</evidence>
<evidence type="ECO:0000256" key="1">
    <source>
        <dbReference type="ARBA" id="ARBA00000111"/>
    </source>
</evidence>
<keyword evidence="5" id="KW-0964">Secreted</keyword>
<evidence type="ECO:0000256" key="5">
    <source>
        <dbReference type="ARBA" id="ARBA00022525"/>
    </source>
</evidence>
<keyword evidence="6" id="KW-0378">Hydrolase</keyword>
<evidence type="ECO:0000313" key="12">
    <source>
        <dbReference type="Proteomes" id="UP001627154"/>
    </source>
</evidence>
<evidence type="ECO:0000256" key="3">
    <source>
        <dbReference type="ARBA" id="ARBA00010701"/>
    </source>
</evidence>
<feature type="signal peptide" evidence="9">
    <location>
        <begin position="1"/>
        <end position="16"/>
    </location>
</feature>
<gene>
    <name evidence="11" type="ORF">TKK_008717</name>
</gene>